<proteinExistence type="inferred from homology"/>
<organism evidence="5 6">
    <name type="scientific">Halobacillus yeomjeoni</name>
    <dbReference type="NCBI Taxonomy" id="311194"/>
    <lineage>
        <taxon>Bacteria</taxon>
        <taxon>Bacillati</taxon>
        <taxon>Bacillota</taxon>
        <taxon>Bacilli</taxon>
        <taxon>Bacillales</taxon>
        <taxon>Bacillaceae</taxon>
        <taxon>Halobacillus</taxon>
    </lineage>
</organism>
<feature type="chain" id="PRO_5038733530" evidence="4">
    <location>
        <begin position="21"/>
        <end position="328"/>
    </location>
</feature>
<dbReference type="RefSeq" id="WP_197315825.1">
    <property type="nucleotide sequence ID" value="NZ_JADZSC010000001.1"/>
</dbReference>
<dbReference type="EMBL" id="JADZSC010000001">
    <property type="protein sequence ID" value="MBH0229201.1"/>
    <property type="molecule type" value="Genomic_DNA"/>
</dbReference>
<dbReference type="PROSITE" id="PS51257">
    <property type="entry name" value="PROKAR_LIPOPROTEIN"/>
    <property type="match status" value="1"/>
</dbReference>
<evidence type="ECO:0000256" key="3">
    <source>
        <dbReference type="ARBA" id="ARBA00022729"/>
    </source>
</evidence>
<evidence type="ECO:0000256" key="4">
    <source>
        <dbReference type="SAM" id="SignalP"/>
    </source>
</evidence>
<comment type="similarity">
    <text evidence="2">Belongs to the bacterial solute-binding protein SsuA/TauA family.</text>
</comment>
<evidence type="ECO:0000313" key="6">
    <source>
        <dbReference type="Proteomes" id="UP000614490"/>
    </source>
</evidence>
<dbReference type="PANTHER" id="PTHR30024">
    <property type="entry name" value="ALIPHATIC SULFONATES-BINDING PROTEIN-RELATED"/>
    <property type="match status" value="1"/>
</dbReference>
<dbReference type="Proteomes" id="UP000614490">
    <property type="component" value="Unassembled WGS sequence"/>
</dbReference>
<reference evidence="5 6" key="1">
    <citation type="journal article" date="2005" name="Int. J. Syst. Evol. Microbiol.">
        <title>Halobacillus yeomjeoni sp. nov., isolated from a marine solar saltern in Korea.</title>
        <authorList>
            <person name="Yoon J.H."/>
            <person name="Kang S.J."/>
            <person name="Lee C.H."/>
            <person name="Oh H.W."/>
            <person name="Oh T.K."/>
        </authorList>
    </citation>
    <scope>NUCLEOTIDE SEQUENCE [LARGE SCALE GENOMIC DNA]</scope>
    <source>
        <strain evidence="5 6">KCTC 3957</strain>
    </source>
</reference>
<dbReference type="Gene3D" id="3.40.190.10">
    <property type="entry name" value="Periplasmic binding protein-like II"/>
    <property type="match status" value="2"/>
</dbReference>
<evidence type="ECO:0000313" key="5">
    <source>
        <dbReference type="EMBL" id="MBH0229201.1"/>
    </source>
</evidence>
<keyword evidence="3 4" id="KW-0732">Signal</keyword>
<gene>
    <name evidence="5" type="ORF">H0267_03145</name>
</gene>
<dbReference type="SUPFAM" id="SSF53850">
    <property type="entry name" value="Periplasmic binding protein-like II"/>
    <property type="match status" value="1"/>
</dbReference>
<evidence type="ECO:0000256" key="1">
    <source>
        <dbReference type="ARBA" id="ARBA00004418"/>
    </source>
</evidence>
<dbReference type="PANTHER" id="PTHR30024:SF47">
    <property type="entry name" value="TAURINE-BINDING PERIPLASMIC PROTEIN"/>
    <property type="match status" value="1"/>
</dbReference>
<name>A0A931MU65_9BACI</name>
<dbReference type="AlphaFoldDB" id="A0A931MU65"/>
<keyword evidence="6" id="KW-1185">Reference proteome</keyword>
<accession>A0A931MU65</accession>
<dbReference type="Pfam" id="PF13379">
    <property type="entry name" value="NMT1_2"/>
    <property type="match status" value="1"/>
</dbReference>
<comment type="caution">
    <text evidence="5">The sequence shown here is derived from an EMBL/GenBank/DDBJ whole genome shotgun (WGS) entry which is preliminary data.</text>
</comment>
<sequence>MKKIFGGLFLALVLILSACSGNENQSAEAEQSGKPVLNIGYVSILANAPGIVADKKGFFSEEFEVNTYAFNSGPELYQALAAGELDVAYAGVPALVNWASRGLPAEIISKVNEGEIGVVTSEDSAVTSVSDLKGEVLAGVKSGSGVDIITRGIILPEAGLTDEDVQIQEFKQPNIEAAVESGQASAGVLNEPFLTYAKLRGKTQIASANDPALVTIATKDALNNKPEAIRAFMDVHQSTIEFLNDEEKNADKILADVFNVEAVGNVQPEEVIAKAKSKMTFEWKFDEEDFSYYQQLADAAYELGYVDQKVDVKQDLMNLSFVEGVVKE</sequence>
<comment type="subcellular location">
    <subcellularLocation>
        <location evidence="1">Periplasm</location>
    </subcellularLocation>
</comment>
<protein>
    <submittedName>
        <fullName evidence="5">ABC transporter substrate-binding protein</fullName>
    </submittedName>
</protein>
<dbReference type="GO" id="GO:0042597">
    <property type="term" value="C:periplasmic space"/>
    <property type="evidence" value="ECO:0007669"/>
    <property type="project" value="UniProtKB-SubCell"/>
</dbReference>
<evidence type="ECO:0000256" key="2">
    <source>
        <dbReference type="ARBA" id="ARBA00010742"/>
    </source>
</evidence>
<feature type="signal peptide" evidence="4">
    <location>
        <begin position="1"/>
        <end position="20"/>
    </location>
</feature>